<dbReference type="OrthoDB" id="5442644at2"/>
<name>A0A511XP74_9PROT</name>
<dbReference type="Pfam" id="PF04984">
    <property type="entry name" value="Phage_sheath_1"/>
    <property type="match status" value="1"/>
</dbReference>
<gene>
    <name evidence="3" type="ORF">AOE01nite_29230</name>
</gene>
<evidence type="ECO:0000256" key="1">
    <source>
        <dbReference type="ARBA" id="ARBA00008005"/>
    </source>
</evidence>
<evidence type="ECO:0000313" key="3">
    <source>
        <dbReference type="EMBL" id="GEN64699.1"/>
    </source>
</evidence>
<accession>A0A511XP74</accession>
<reference evidence="3 4" key="1">
    <citation type="submission" date="2019-07" db="EMBL/GenBank/DDBJ databases">
        <title>Whole genome shotgun sequence of Acetobacter oeni NBRC 105207.</title>
        <authorList>
            <person name="Hosoyama A."/>
            <person name="Uohara A."/>
            <person name="Ohji S."/>
            <person name="Ichikawa N."/>
        </authorList>
    </citation>
    <scope>NUCLEOTIDE SEQUENCE [LARGE SCALE GENOMIC DNA]</scope>
    <source>
        <strain evidence="3 4">NBRC 105207</strain>
    </source>
</reference>
<organism evidence="3 4">
    <name type="scientific">Acetobacter oeni</name>
    <dbReference type="NCBI Taxonomy" id="304077"/>
    <lineage>
        <taxon>Bacteria</taxon>
        <taxon>Pseudomonadati</taxon>
        <taxon>Pseudomonadota</taxon>
        <taxon>Alphaproteobacteria</taxon>
        <taxon>Acetobacterales</taxon>
        <taxon>Acetobacteraceae</taxon>
        <taxon>Acetobacter</taxon>
    </lineage>
</organism>
<dbReference type="InterPro" id="IPR035089">
    <property type="entry name" value="Phage_sheath_subtilisin"/>
</dbReference>
<protein>
    <submittedName>
        <fullName evidence="3">Tail protein</fullName>
    </submittedName>
</protein>
<comment type="caution">
    <text evidence="3">The sequence shown here is derived from an EMBL/GenBank/DDBJ whole genome shotgun (WGS) entry which is preliminary data.</text>
</comment>
<keyword evidence="4" id="KW-1185">Reference proteome</keyword>
<proteinExistence type="inferred from homology"/>
<dbReference type="EMBL" id="BJYG01000050">
    <property type="protein sequence ID" value="GEN64699.1"/>
    <property type="molecule type" value="Genomic_DNA"/>
</dbReference>
<evidence type="ECO:0000259" key="2">
    <source>
        <dbReference type="Pfam" id="PF04984"/>
    </source>
</evidence>
<sequence>MTISFTNLDTTQRTHGVFAEVDPQYVSGSQLQRTLILGPMLSSGTATANEPFLATGASDVDAACGVSSVPALMYRQYIGQDSSGTVYILPQTEDPTAQAAAGSLLVAGTTTAAGTIALYVAGVKIQIGLSSGTTSTDVATAMAAKINATANLPVTATAQNGTVALTSLNKGMTGNEIDIRLNYLGVAGGEQTPSGITITIAAMAGGATNPTDNLATGLTNLSDMSFDFIVSPYTDSTSLGLLQTLLNDTDGRWSWNEMLYGGYFCAYRGTAGALTTFGNGRDEFTGSCLGFYDSPSPAWLWAADYAGASAVSLRADPGVPLQELILNVLAPPIASRFSRSIRNTLLYDGISTFTISASGQVVIDRAITFWQTDPSGAADITWLNVETPYSLTYVIRDIVAFLKANYGRKKLVADGTNIPGGSNMVTSQTVLAAAVGRYKILCDNGYAQDYDTFKANAAAENKGNGVVALLLPFHLVDQLRMIAIKVNFISGVAS</sequence>
<dbReference type="RefSeq" id="WP_146891639.1">
    <property type="nucleotide sequence ID" value="NZ_BJYG01000050.1"/>
</dbReference>
<dbReference type="AlphaFoldDB" id="A0A511XP74"/>
<feature type="domain" description="Tail sheath protein subtilisin-like" evidence="2">
    <location>
        <begin position="213"/>
        <end position="368"/>
    </location>
</feature>
<comment type="similarity">
    <text evidence="1">Belongs to the myoviridae tail sheath protein family.</text>
</comment>
<dbReference type="Proteomes" id="UP000321746">
    <property type="component" value="Unassembled WGS sequence"/>
</dbReference>
<evidence type="ECO:0000313" key="4">
    <source>
        <dbReference type="Proteomes" id="UP000321746"/>
    </source>
</evidence>